<dbReference type="EMBL" id="JAMTCS010000007">
    <property type="protein sequence ID" value="MCP2265287.1"/>
    <property type="molecule type" value="Genomic_DNA"/>
</dbReference>
<dbReference type="Gene3D" id="1.20.120.450">
    <property type="entry name" value="dinb family like domain"/>
    <property type="match status" value="1"/>
</dbReference>
<evidence type="ECO:0000313" key="2">
    <source>
        <dbReference type="Proteomes" id="UP001139493"/>
    </source>
</evidence>
<dbReference type="Proteomes" id="UP001139493">
    <property type="component" value="Unassembled WGS sequence"/>
</dbReference>
<dbReference type="InterPro" id="IPR007061">
    <property type="entry name" value="MST-like"/>
</dbReference>
<keyword evidence="2" id="KW-1185">Reference proteome</keyword>
<protein>
    <submittedName>
        <fullName evidence="1">Uncharacterized protein</fullName>
    </submittedName>
</protein>
<reference evidence="1" key="1">
    <citation type="submission" date="2022-06" db="EMBL/GenBank/DDBJ databases">
        <title>Genomic Encyclopedia of Archaeal and Bacterial Type Strains, Phase II (KMG-II): from individual species to whole genera.</title>
        <authorList>
            <person name="Goeker M."/>
        </authorList>
    </citation>
    <scope>NUCLEOTIDE SEQUENCE</scope>
    <source>
        <strain evidence="1">DSM 26652</strain>
    </source>
</reference>
<dbReference type="AlphaFoldDB" id="A0A9X2G4R1"/>
<organism evidence="1 2">
    <name type="scientific">Promicromonospora thailandica</name>
    <dbReference type="NCBI Taxonomy" id="765201"/>
    <lineage>
        <taxon>Bacteria</taxon>
        <taxon>Bacillati</taxon>
        <taxon>Actinomycetota</taxon>
        <taxon>Actinomycetes</taxon>
        <taxon>Micrococcales</taxon>
        <taxon>Promicromonosporaceae</taxon>
        <taxon>Promicromonospora</taxon>
    </lineage>
</organism>
<comment type="caution">
    <text evidence="1">The sequence shown here is derived from an EMBL/GenBank/DDBJ whole genome shotgun (WGS) entry which is preliminary data.</text>
</comment>
<sequence length="206" mass="22930">MTQTTSDPASTADLEQKQILKKYLQETREALLWKLEGLTEKQARWPLVSSGNNLLGIVKHCANIEIGYFGSCFGREWPNPEEIVSDADYEADPQADWYATADESVESVVDLYRRAWVFCDETIDSLPLSAVGHVPWWRSGDVTLFRLMVHVTDEIARHAGHADILRELTDDSVGLHVDNTNIPDLGEGGSAAYVEKLKGLAERAGN</sequence>
<dbReference type="InterPro" id="IPR034660">
    <property type="entry name" value="DinB/YfiT-like"/>
</dbReference>
<evidence type="ECO:0000313" key="1">
    <source>
        <dbReference type="EMBL" id="MCP2265287.1"/>
    </source>
</evidence>
<dbReference type="RefSeq" id="WP_253836320.1">
    <property type="nucleotide sequence ID" value="NZ_JAMTCS010000007.1"/>
</dbReference>
<dbReference type="Pfam" id="PF04978">
    <property type="entry name" value="MST"/>
    <property type="match status" value="1"/>
</dbReference>
<dbReference type="SUPFAM" id="SSF109854">
    <property type="entry name" value="DinB/YfiT-like putative metalloenzymes"/>
    <property type="match status" value="1"/>
</dbReference>
<proteinExistence type="predicted"/>
<name>A0A9X2G4R1_9MICO</name>
<accession>A0A9X2G4R1</accession>
<gene>
    <name evidence="1" type="ORF">APR03_002635</name>
</gene>